<dbReference type="Pfam" id="PF13531">
    <property type="entry name" value="SBP_bac_11"/>
    <property type="match status" value="2"/>
</dbReference>
<organism evidence="1 2">
    <name type="scientific">Caulifigura coniformis</name>
    <dbReference type="NCBI Taxonomy" id="2527983"/>
    <lineage>
        <taxon>Bacteria</taxon>
        <taxon>Pseudomonadati</taxon>
        <taxon>Planctomycetota</taxon>
        <taxon>Planctomycetia</taxon>
        <taxon>Planctomycetales</taxon>
        <taxon>Planctomycetaceae</taxon>
        <taxon>Caulifigura</taxon>
    </lineage>
</organism>
<dbReference type="InterPro" id="IPR050682">
    <property type="entry name" value="ModA/WtpA"/>
</dbReference>
<dbReference type="EMBL" id="CP036271">
    <property type="protein sequence ID" value="QDT52205.1"/>
    <property type="molecule type" value="Genomic_DNA"/>
</dbReference>
<dbReference type="KEGG" id="ccos:Pan44_02140"/>
<dbReference type="OrthoDB" id="249482at2"/>
<dbReference type="Proteomes" id="UP000315700">
    <property type="component" value="Chromosome"/>
</dbReference>
<dbReference type="Gene3D" id="3.40.190.10">
    <property type="entry name" value="Periplasmic binding protein-like II"/>
    <property type="match status" value="4"/>
</dbReference>
<dbReference type="GO" id="GO:0015689">
    <property type="term" value="P:molybdate ion transport"/>
    <property type="evidence" value="ECO:0007669"/>
    <property type="project" value="TreeGrafter"/>
</dbReference>
<dbReference type="RefSeq" id="WP_145026423.1">
    <property type="nucleotide sequence ID" value="NZ_CP036271.1"/>
</dbReference>
<accession>A0A517S7V4</accession>
<name>A0A517S7V4_9PLAN</name>
<dbReference type="GO" id="GO:0030973">
    <property type="term" value="F:molybdate ion binding"/>
    <property type="evidence" value="ECO:0007669"/>
    <property type="project" value="TreeGrafter"/>
</dbReference>
<protein>
    <submittedName>
        <fullName evidence="1">Binding protein</fullName>
    </submittedName>
</protein>
<evidence type="ECO:0000313" key="1">
    <source>
        <dbReference type="EMBL" id="QDT52205.1"/>
    </source>
</evidence>
<dbReference type="PANTHER" id="PTHR30632:SF0">
    <property type="entry name" value="SULFATE-BINDING PROTEIN"/>
    <property type="match status" value="1"/>
</dbReference>
<reference evidence="1 2" key="1">
    <citation type="submission" date="2019-02" db="EMBL/GenBank/DDBJ databases">
        <title>Deep-cultivation of Planctomycetes and their phenomic and genomic characterization uncovers novel biology.</title>
        <authorList>
            <person name="Wiegand S."/>
            <person name="Jogler M."/>
            <person name="Boedeker C."/>
            <person name="Pinto D."/>
            <person name="Vollmers J."/>
            <person name="Rivas-Marin E."/>
            <person name="Kohn T."/>
            <person name="Peeters S.H."/>
            <person name="Heuer A."/>
            <person name="Rast P."/>
            <person name="Oberbeckmann S."/>
            <person name="Bunk B."/>
            <person name="Jeske O."/>
            <person name="Meyerdierks A."/>
            <person name="Storesund J.E."/>
            <person name="Kallscheuer N."/>
            <person name="Luecker S."/>
            <person name="Lage O.M."/>
            <person name="Pohl T."/>
            <person name="Merkel B.J."/>
            <person name="Hornburger P."/>
            <person name="Mueller R.-W."/>
            <person name="Bruemmer F."/>
            <person name="Labrenz M."/>
            <person name="Spormann A.M."/>
            <person name="Op den Camp H."/>
            <person name="Overmann J."/>
            <person name="Amann R."/>
            <person name="Jetten M.S.M."/>
            <person name="Mascher T."/>
            <person name="Medema M.H."/>
            <person name="Devos D.P."/>
            <person name="Kaster A.-K."/>
            <person name="Ovreas L."/>
            <person name="Rohde M."/>
            <person name="Galperin M.Y."/>
            <person name="Jogler C."/>
        </authorList>
    </citation>
    <scope>NUCLEOTIDE SEQUENCE [LARGE SCALE GENOMIC DNA]</scope>
    <source>
        <strain evidence="1 2">Pan44</strain>
    </source>
</reference>
<sequence>MKNIGVLFIASLVLLGVLAWQLLSSTAPQPAAGPAPAPGDAPVASSGNPLTAFVAASNRAVFEALRKDYEAAYNTPIEVQYGPSQTLLSSIEVSGSGDLYLPADDSYLDIAAGKGLIKERLPLATMQAVAVVAKGNPKKVQSLADLEREDVKLVQADPDAAAIGKQTREMLQAANKWDSLKARTTAFKTTVNDVANDVKIGSADVGIIYDAVAATYPDLEIVRIPELQPVTANVAVAVTASTKQPTRALHLARYLAAVDKGLVKYREFGFTPVQGDVWAETPDVLVYAGSMLRPAVEETFKEFETREGVKVTRVYNGCGILVAQMKAGQQPDAYFACDSEFMNEVQDLFQPRADVSQNELVIIVPKGNKHNIATLKDLSKPGLRVGVGHEKQCAMGWLTQRTLVEGGVKDEVMSNVTVQTPTGDMLVNQIKTGSLDAAVAYISNAAGSGDTLDAIRIQGLQCAIAVQPLAVAKSTKHPQLMERLAERLKSAESKSQFLSFGFSWKSDAPVFGGALPTDAGKAADSKPAEDK</sequence>
<gene>
    <name evidence="1" type="ORF">Pan44_02140</name>
</gene>
<proteinExistence type="predicted"/>
<dbReference type="AlphaFoldDB" id="A0A517S7V4"/>
<dbReference type="PANTHER" id="PTHR30632">
    <property type="entry name" value="MOLYBDATE-BINDING PERIPLASMIC PROTEIN"/>
    <property type="match status" value="1"/>
</dbReference>
<evidence type="ECO:0000313" key="2">
    <source>
        <dbReference type="Proteomes" id="UP000315700"/>
    </source>
</evidence>
<dbReference type="SUPFAM" id="SSF53850">
    <property type="entry name" value="Periplasmic binding protein-like II"/>
    <property type="match status" value="2"/>
</dbReference>
<keyword evidence="2" id="KW-1185">Reference proteome</keyword>
<dbReference type="InParanoid" id="A0A517S7V4"/>